<protein>
    <recommendedName>
        <fullName evidence="5">HDA1 complex subunit 2</fullName>
    </recommendedName>
</protein>
<name>A0A1Q3AK91_ZYGRO</name>
<feature type="coiled-coil region" evidence="1">
    <location>
        <begin position="444"/>
        <end position="478"/>
    </location>
</feature>
<feature type="compositionally biased region" description="Polar residues" evidence="2">
    <location>
        <begin position="172"/>
        <end position="197"/>
    </location>
</feature>
<comment type="caution">
    <text evidence="3">The sequence shown here is derived from an EMBL/GenBank/DDBJ whole genome shotgun (WGS) entry which is preliminary data.</text>
</comment>
<dbReference type="EMBL" id="BDGX01000053">
    <property type="protein sequence ID" value="GAV56167.1"/>
    <property type="molecule type" value="Genomic_DNA"/>
</dbReference>
<reference evidence="3 4" key="1">
    <citation type="submission" date="2016-08" db="EMBL/GenBank/DDBJ databases">
        <title>Draft genome sequence of allopolyploid Zygosaccharomyces rouxii.</title>
        <authorList>
            <person name="Watanabe J."/>
            <person name="Uehara K."/>
            <person name="Mogi Y."/>
            <person name="Tsukioka Y."/>
        </authorList>
    </citation>
    <scope>NUCLEOTIDE SEQUENCE [LARGE SCALE GENOMIC DNA]</scope>
    <source>
        <strain evidence="3 4">NBRC 110957</strain>
    </source>
</reference>
<feature type="compositionally biased region" description="Polar residues" evidence="2">
    <location>
        <begin position="517"/>
        <end position="536"/>
    </location>
</feature>
<dbReference type="Pfam" id="PF11496">
    <property type="entry name" value="HDA2-3"/>
    <property type="match status" value="1"/>
</dbReference>
<dbReference type="Gene3D" id="3.40.50.12360">
    <property type="match status" value="1"/>
</dbReference>
<dbReference type="GO" id="GO:0070823">
    <property type="term" value="C:HDA1 complex"/>
    <property type="evidence" value="ECO:0007669"/>
    <property type="project" value="InterPro"/>
</dbReference>
<dbReference type="InterPro" id="IPR038609">
    <property type="entry name" value="HDA1_su2/3_sf"/>
</dbReference>
<feature type="region of interest" description="Disordered" evidence="2">
    <location>
        <begin position="512"/>
        <end position="537"/>
    </location>
</feature>
<gene>
    <name evidence="3" type="ORF">ZYGR_0BA00730</name>
</gene>
<feature type="compositionally biased region" description="Polar residues" evidence="2">
    <location>
        <begin position="599"/>
        <end position="632"/>
    </location>
</feature>
<dbReference type="InterPro" id="IPR021006">
    <property type="entry name" value="Hda2/3"/>
</dbReference>
<evidence type="ECO:0000256" key="1">
    <source>
        <dbReference type="SAM" id="Coils"/>
    </source>
</evidence>
<evidence type="ECO:0008006" key="5">
    <source>
        <dbReference type="Google" id="ProtNLM"/>
    </source>
</evidence>
<proteinExistence type="predicted"/>
<evidence type="ECO:0000256" key="2">
    <source>
        <dbReference type="SAM" id="MobiDB-lite"/>
    </source>
</evidence>
<dbReference type="PRINTS" id="PR02093">
    <property type="entry name" value="HDA1SUBUNIT3"/>
</dbReference>
<dbReference type="AlphaFoldDB" id="A0A1Q3AK91"/>
<dbReference type="Proteomes" id="UP000187013">
    <property type="component" value="Unassembled WGS sequence"/>
</dbReference>
<evidence type="ECO:0000313" key="4">
    <source>
        <dbReference type="Proteomes" id="UP000187013"/>
    </source>
</evidence>
<feature type="region of interest" description="Disordered" evidence="2">
    <location>
        <begin position="172"/>
        <end position="199"/>
    </location>
</feature>
<feature type="region of interest" description="Disordered" evidence="2">
    <location>
        <begin position="598"/>
        <end position="632"/>
    </location>
</feature>
<accession>A0A1Q3AK91</accession>
<evidence type="ECO:0000313" key="3">
    <source>
        <dbReference type="EMBL" id="GAV56167.1"/>
    </source>
</evidence>
<keyword evidence="1" id="KW-0175">Coiled coil</keyword>
<dbReference type="InterPro" id="IPR026216">
    <property type="entry name" value="HDA3"/>
</dbReference>
<dbReference type="OrthoDB" id="4034449at2759"/>
<organism evidence="3 4">
    <name type="scientific">Zygosaccharomyces rouxii</name>
    <dbReference type="NCBI Taxonomy" id="4956"/>
    <lineage>
        <taxon>Eukaryota</taxon>
        <taxon>Fungi</taxon>
        <taxon>Dikarya</taxon>
        <taxon>Ascomycota</taxon>
        <taxon>Saccharomycotina</taxon>
        <taxon>Saccharomycetes</taxon>
        <taxon>Saccharomycetales</taxon>
        <taxon>Saccharomycetaceae</taxon>
        <taxon>Zygosaccharomyces</taxon>
    </lineage>
</organism>
<sequence>MNRNVRNSNVFYLPVGLTPFQRDLTEILVSLHARSFQKEVDSSNDNGDEDAVEEYPKISSKQMTYMLDKGIRVVANHPCLLVDHYMPRQFLRMLPTDNLVTTSDKFQKLQELLSRFIQRDRATFPEVLKICIISHNVRELDILEGLVLGKRVRIKRLSGASLYDEKHVFPTGRSSSPVDANSSKDGTPSNESSSNKYTGYPRDDYDYSLKHKLKSAQTNDEDWLFLTTTTHLINDPELMAGSNVDFVISFDPSLDPFLPALDNMKKKGQKRLPIVKLLVKDSPDHFSLENPLTEGTDKYQHLKAAIKHFLSTRHTTYNKLPSIDYKQVVHMLLRGEASIPSLPGIALSEVSTDVQPFQLIMTRLDFSDNELSMNQDVFDMKSYQSELNKRTLDRLLEVQNECRHGDEILMRKRHSETERQDYLDETRVEAGNIFKKFQNDEKSIIDSEKRLERCKSEASKLDDKIKSLDNAIEEVKRITSLPNANPEIQQYSERIGTLKTQLGTLLEQNLQKNQQNDSLRSQYQQKSSEAADQSQRAKLLKDEVDQLRKDLEGPALQIQTETLLSQEQRLKNDLASLKSRSKFLKSYVTKMASFYGLKSSPSGDSLSNGTHAQNGRSNARYRSTRSNTPAYT</sequence>